<dbReference type="NCBIfam" id="TIGR01007">
    <property type="entry name" value="eps_fam"/>
    <property type="match status" value="1"/>
</dbReference>
<dbReference type="SUPFAM" id="SSF52540">
    <property type="entry name" value="P-loop containing nucleoside triphosphate hydrolases"/>
    <property type="match status" value="1"/>
</dbReference>
<dbReference type="RefSeq" id="WP_380027984.1">
    <property type="nucleotide sequence ID" value="NZ_JBHSHC010000132.1"/>
</dbReference>
<feature type="domain" description="AAA" evidence="9">
    <location>
        <begin position="45"/>
        <end position="184"/>
    </location>
</feature>
<evidence type="ECO:0000256" key="7">
    <source>
        <dbReference type="ARBA" id="ARBA00023137"/>
    </source>
</evidence>
<comment type="similarity">
    <text evidence="1">Belongs to the CpsD/CapB family.</text>
</comment>
<evidence type="ECO:0000256" key="6">
    <source>
        <dbReference type="ARBA" id="ARBA00022840"/>
    </source>
</evidence>
<proteinExistence type="inferred from homology"/>
<dbReference type="InterPro" id="IPR025669">
    <property type="entry name" value="AAA_dom"/>
</dbReference>
<dbReference type="EMBL" id="JBHSHC010000132">
    <property type="protein sequence ID" value="MFC4769453.1"/>
    <property type="molecule type" value="Genomic_DNA"/>
</dbReference>
<dbReference type="InterPro" id="IPR027417">
    <property type="entry name" value="P-loop_NTPase"/>
</dbReference>
<dbReference type="EC" id="2.7.10.2" evidence="2"/>
<keyword evidence="4" id="KW-0547">Nucleotide-binding</keyword>
<dbReference type="PANTHER" id="PTHR32309">
    <property type="entry name" value="TYROSINE-PROTEIN KINASE"/>
    <property type="match status" value="1"/>
</dbReference>
<keyword evidence="5 10" id="KW-0418">Kinase</keyword>
<comment type="caution">
    <text evidence="10">The sequence shown here is derived from an EMBL/GenBank/DDBJ whole genome shotgun (WGS) entry which is preliminary data.</text>
</comment>
<keyword evidence="3 10" id="KW-0808">Transferase</keyword>
<evidence type="ECO:0000256" key="4">
    <source>
        <dbReference type="ARBA" id="ARBA00022741"/>
    </source>
</evidence>
<name>A0ABV9Q6E8_9BACL</name>
<sequence length="227" mass="24987">MMRNRNLRENKLVTVINPKSPISEAYRTLRTNIQFSNIDKELKTIMVTSSGPAEGKTTTASNLAVVMSQDHKRVLLVDCDLRRPTVHHAFAVPNRIGVTNVLIGSTALDLAVQSGPIDNLQILPSGPIPPNPAELLSSKRMGNLLDELQDQYDLVLLDAPPVLAVTDAQILASKVDGVLLVVKSGHTDRGMALKAKAMLDNVHANIMGIVLNNRKANRGHYYYYYRK</sequence>
<keyword evidence="11" id="KW-1185">Reference proteome</keyword>
<evidence type="ECO:0000313" key="10">
    <source>
        <dbReference type="EMBL" id="MFC4769453.1"/>
    </source>
</evidence>
<keyword evidence="7" id="KW-0829">Tyrosine-protein kinase</keyword>
<dbReference type="Gene3D" id="3.40.50.300">
    <property type="entry name" value="P-loop containing nucleotide triphosphate hydrolases"/>
    <property type="match status" value="1"/>
</dbReference>
<evidence type="ECO:0000256" key="5">
    <source>
        <dbReference type="ARBA" id="ARBA00022777"/>
    </source>
</evidence>
<dbReference type="InterPro" id="IPR005702">
    <property type="entry name" value="Wzc-like_C"/>
</dbReference>
<keyword evidence="6" id="KW-0067">ATP-binding</keyword>
<organism evidence="10 11">
    <name type="scientific">Effusibacillus consociatus</name>
    <dbReference type="NCBI Taxonomy" id="1117041"/>
    <lineage>
        <taxon>Bacteria</taxon>
        <taxon>Bacillati</taxon>
        <taxon>Bacillota</taxon>
        <taxon>Bacilli</taxon>
        <taxon>Bacillales</taxon>
        <taxon>Alicyclobacillaceae</taxon>
        <taxon>Effusibacillus</taxon>
    </lineage>
</organism>
<dbReference type="PANTHER" id="PTHR32309:SF13">
    <property type="entry name" value="FERRIC ENTEROBACTIN TRANSPORT PROTEIN FEPE"/>
    <property type="match status" value="1"/>
</dbReference>
<dbReference type="GO" id="GO:0004715">
    <property type="term" value="F:non-membrane spanning protein tyrosine kinase activity"/>
    <property type="evidence" value="ECO:0007669"/>
    <property type="project" value="UniProtKB-EC"/>
</dbReference>
<evidence type="ECO:0000256" key="3">
    <source>
        <dbReference type="ARBA" id="ARBA00022679"/>
    </source>
</evidence>
<reference evidence="11" key="1">
    <citation type="journal article" date="2019" name="Int. J. Syst. Evol. Microbiol.">
        <title>The Global Catalogue of Microorganisms (GCM) 10K type strain sequencing project: providing services to taxonomists for standard genome sequencing and annotation.</title>
        <authorList>
            <consortium name="The Broad Institute Genomics Platform"/>
            <consortium name="The Broad Institute Genome Sequencing Center for Infectious Disease"/>
            <person name="Wu L."/>
            <person name="Ma J."/>
        </authorList>
    </citation>
    <scope>NUCLEOTIDE SEQUENCE [LARGE SCALE GENOMIC DNA]</scope>
    <source>
        <strain evidence="11">WYCCWR 12678</strain>
    </source>
</reference>
<gene>
    <name evidence="10" type="ORF">ACFO8Q_19155</name>
</gene>
<evidence type="ECO:0000313" key="11">
    <source>
        <dbReference type="Proteomes" id="UP001596002"/>
    </source>
</evidence>
<accession>A0ABV9Q6E8</accession>
<evidence type="ECO:0000256" key="8">
    <source>
        <dbReference type="ARBA" id="ARBA00051245"/>
    </source>
</evidence>
<evidence type="ECO:0000256" key="2">
    <source>
        <dbReference type="ARBA" id="ARBA00011903"/>
    </source>
</evidence>
<protein>
    <recommendedName>
        <fullName evidence="2">non-specific protein-tyrosine kinase</fullName>
        <ecNumber evidence="2">2.7.10.2</ecNumber>
    </recommendedName>
</protein>
<evidence type="ECO:0000259" key="9">
    <source>
        <dbReference type="Pfam" id="PF13614"/>
    </source>
</evidence>
<comment type="catalytic activity">
    <reaction evidence="8">
        <text>L-tyrosyl-[protein] + ATP = O-phospho-L-tyrosyl-[protein] + ADP + H(+)</text>
        <dbReference type="Rhea" id="RHEA:10596"/>
        <dbReference type="Rhea" id="RHEA-COMP:10136"/>
        <dbReference type="Rhea" id="RHEA-COMP:20101"/>
        <dbReference type="ChEBI" id="CHEBI:15378"/>
        <dbReference type="ChEBI" id="CHEBI:30616"/>
        <dbReference type="ChEBI" id="CHEBI:46858"/>
        <dbReference type="ChEBI" id="CHEBI:61978"/>
        <dbReference type="ChEBI" id="CHEBI:456216"/>
        <dbReference type="EC" id="2.7.10.2"/>
    </reaction>
</comment>
<dbReference type="CDD" id="cd05387">
    <property type="entry name" value="BY-kinase"/>
    <property type="match status" value="1"/>
</dbReference>
<dbReference type="Pfam" id="PF13614">
    <property type="entry name" value="AAA_31"/>
    <property type="match status" value="1"/>
</dbReference>
<evidence type="ECO:0000256" key="1">
    <source>
        <dbReference type="ARBA" id="ARBA00007316"/>
    </source>
</evidence>
<dbReference type="Proteomes" id="UP001596002">
    <property type="component" value="Unassembled WGS sequence"/>
</dbReference>
<dbReference type="InterPro" id="IPR050445">
    <property type="entry name" value="Bact_polysacc_biosynth/exp"/>
</dbReference>